<dbReference type="InterPro" id="IPR003097">
    <property type="entry name" value="CysJ-like_FAD-binding"/>
</dbReference>
<dbReference type="SUPFAM" id="SSF52343">
    <property type="entry name" value="Ferredoxin reductase-like, C-terminal NADP-linked domain"/>
    <property type="match status" value="1"/>
</dbReference>
<dbReference type="SUPFAM" id="SSF63380">
    <property type="entry name" value="Riboflavin synthase domain-like"/>
    <property type="match status" value="1"/>
</dbReference>
<sequence length="889" mass="97169">MGCQSRPGGHVDYLATVQRCVLSGNVRQAQSIQGDGYESPPFIITKLSEVLDDPHYGLTNMAKTISRGSMQAPTMSTASITSNLILWIIIAGSTVGLAPSVVTLRARIGNSPQSRTNDVRPACRRTELVSTHDLESGPQRPSCDCSVDSGPVVCYSPRPSPAATGSQRHECGFPTVLCGSCPASVQNVESHIKAAAAAAAAVGFMTSSSVVTASAPKSSNDPSSRSALILYGSETGNAQDVAEEVSRLTERLRFQTTLLDLDAVPLRDLLRPTVVIFVISTTGQGEVPQNARAFWKRLLSSALKPGILLRLRFSSFGLGDSSYPQYNVSHRALHARLVQLGAQSFCERGEGNEQHPEGHSAGVREWMLLLRETLLERFPLPTGVEPIPADEFVEPHWRLALDDTVSEKVPLQDDSVTLTAPSKSLVPVHGAHAAFIESNSRITATDHFQDVRHIVLRTDEPISYGPGAVAVIYPKNFPEDVNHFIELMEWRDIADQPLQLVADSNHKHGPGPLSPLRAFNLSNTRLTIRWLLENVLDIMSIPRRSFFASLVYFARTDTEDESYQKTRLLELADPTLIDELWDYTTRPKRTILEVMMDFTTLKLPWQYILTTLPLLRGRQFSIASGGALKQDPTTTTEEGGKSRVELLVAIVNPPSPIIKYRPRYGVATRYMATWEAGMTIPMGLHPGYLATSPSDLATPALMIGPGTGVAPLRALIHERLAWSSSPSSSPPPPPPLAQDMLIFGCRSSTADHFFHAEWTTLAISAGLRHFTAFSRDQAFPREYVQDVICRQAGSIRELLVERAGKVYVCGSSGNMPKGVRQALVEVLSGQAGNNSDGNDREEKSGEAEDGSATRTVTEISGSKGYMTVEDAEAFLAEMEKTGRYWQETW</sequence>
<proteinExistence type="inferred from homology"/>
<comment type="subcellular location">
    <subcellularLocation>
        <location evidence="9">Cytoplasm</location>
    </subcellularLocation>
    <subcellularLocation>
        <location evidence="9">Mitochondrion</location>
    </subcellularLocation>
    <text evidence="9">Relocalizes to mitochondria after H(2)O(2) exposure.</text>
</comment>
<comment type="subunit">
    <text evidence="9">Interacts with DRE2; as part of the cytosolic iron-sulfur (Fe-S) protein assembly (CIA) machinery.</text>
</comment>
<dbReference type="InterPro" id="IPR017927">
    <property type="entry name" value="FAD-bd_FR_type"/>
</dbReference>
<dbReference type="GO" id="GO:0016226">
    <property type="term" value="P:iron-sulfur cluster assembly"/>
    <property type="evidence" value="ECO:0007669"/>
    <property type="project" value="UniProtKB-UniRule"/>
</dbReference>
<evidence type="ECO:0000256" key="7">
    <source>
        <dbReference type="ARBA" id="ARBA00022857"/>
    </source>
</evidence>
<keyword evidence="4 9" id="KW-0285">Flavoprotein</keyword>
<dbReference type="PRINTS" id="PR00371">
    <property type="entry name" value="FPNCR"/>
</dbReference>
<dbReference type="OrthoDB" id="1856718at2759"/>
<dbReference type="Pfam" id="PF00175">
    <property type="entry name" value="NAD_binding_1"/>
    <property type="match status" value="1"/>
</dbReference>
<dbReference type="InterPro" id="IPR029039">
    <property type="entry name" value="Flavoprotein-like_sf"/>
</dbReference>
<dbReference type="SUPFAM" id="SSF52218">
    <property type="entry name" value="Flavoproteins"/>
    <property type="match status" value="1"/>
</dbReference>
<dbReference type="PRINTS" id="PR00369">
    <property type="entry name" value="FLAVODOXIN"/>
</dbReference>
<feature type="binding site" evidence="9">
    <location>
        <begin position="618"/>
        <end position="621"/>
    </location>
    <ligand>
        <name>FAD</name>
        <dbReference type="ChEBI" id="CHEBI:57692"/>
    </ligand>
</feature>
<keyword evidence="11" id="KW-1133">Transmembrane helix</keyword>
<keyword evidence="5 9" id="KW-0288">FMN</keyword>
<dbReference type="PROSITE" id="PS51384">
    <property type="entry name" value="FAD_FR"/>
    <property type="match status" value="1"/>
</dbReference>
<evidence type="ECO:0000259" key="13">
    <source>
        <dbReference type="PROSITE" id="PS51384"/>
    </source>
</evidence>
<feature type="binding site" evidence="9">
    <location>
        <begin position="781"/>
        <end position="785"/>
    </location>
    <ligand>
        <name>NADP(+)</name>
        <dbReference type="ChEBI" id="CHEBI:58349"/>
    </ligand>
</feature>
<dbReference type="HAMAP" id="MF_03178">
    <property type="entry name" value="NDOR1"/>
    <property type="match status" value="1"/>
</dbReference>
<dbReference type="GO" id="GO:0050661">
    <property type="term" value="F:NADP binding"/>
    <property type="evidence" value="ECO:0007669"/>
    <property type="project" value="UniProtKB-UniRule"/>
</dbReference>
<keyword evidence="9" id="KW-0496">Mitochondrion</keyword>
<organism evidence="15">
    <name type="scientific">Dissoconium aciculare CBS 342.82</name>
    <dbReference type="NCBI Taxonomy" id="1314786"/>
    <lineage>
        <taxon>Eukaryota</taxon>
        <taxon>Fungi</taxon>
        <taxon>Dikarya</taxon>
        <taxon>Ascomycota</taxon>
        <taxon>Pezizomycotina</taxon>
        <taxon>Dothideomycetes</taxon>
        <taxon>Dothideomycetidae</taxon>
        <taxon>Mycosphaerellales</taxon>
        <taxon>Dissoconiaceae</taxon>
        <taxon>Dissoconium</taxon>
    </lineage>
</organism>
<evidence type="ECO:0000256" key="8">
    <source>
        <dbReference type="ARBA" id="ARBA00023002"/>
    </source>
</evidence>
<dbReference type="PANTHER" id="PTHR19384">
    <property type="entry name" value="NITRIC OXIDE SYNTHASE-RELATED"/>
    <property type="match status" value="1"/>
</dbReference>
<keyword evidence="7 9" id="KW-0521">NADP</keyword>
<feature type="compositionally biased region" description="Basic and acidic residues" evidence="10">
    <location>
        <begin position="837"/>
        <end position="846"/>
    </location>
</feature>
<dbReference type="Pfam" id="PF00258">
    <property type="entry name" value="Flavodoxin_1"/>
    <property type="match status" value="1"/>
</dbReference>
<dbReference type="InterPro" id="IPR028879">
    <property type="entry name" value="NDOR1"/>
</dbReference>
<feature type="region of interest" description="Disordered" evidence="10">
    <location>
        <begin position="828"/>
        <end position="858"/>
    </location>
</feature>
<feature type="binding site" evidence="9">
    <location>
        <begin position="774"/>
        <end position="775"/>
    </location>
    <ligand>
        <name>NADP(+)</name>
        <dbReference type="ChEBI" id="CHEBI:58349"/>
    </ligand>
</feature>
<dbReference type="RefSeq" id="XP_033459477.1">
    <property type="nucleotide sequence ID" value="XM_033603226.1"/>
</dbReference>
<dbReference type="Pfam" id="PF00667">
    <property type="entry name" value="FAD_binding_1"/>
    <property type="match status" value="1"/>
</dbReference>
<dbReference type="Gene3D" id="3.40.50.80">
    <property type="entry name" value="Nucleotide-binding domain of ferredoxin-NADP reductase (FNR) module"/>
    <property type="match status" value="1"/>
</dbReference>
<evidence type="ECO:0000256" key="9">
    <source>
        <dbReference type="HAMAP-Rule" id="MF_03178"/>
    </source>
</evidence>
<keyword evidence="11" id="KW-0472">Membrane</keyword>
<evidence type="ECO:0000256" key="4">
    <source>
        <dbReference type="ARBA" id="ARBA00022630"/>
    </source>
</evidence>
<dbReference type="GO" id="GO:0160246">
    <property type="term" value="F:NADPH-iron-sulfur [2Fe-2S] protein oxidoreductase activity"/>
    <property type="evidence" value="ECO:0007669"/>
    <property type="project" value="InterPro"/>
</dbReference>
<comment type="cofactor">
    <cofactor evidence="1 9">
        <name>FMN</name>
        <dbReference type="ChEBI" id="CHEBI:58210"/>
    </cofactor>
</comment>
<feature type="transmembrane region" description="Helical" evidence="11">
    <location>
        <begin position="84"/>
        <end position="104"/>
    </location>
</feature>
<evidence type="ECO:0000256" key="11">
    <source>
        <dbReference type="SAM" id="Phobius"/>
    </source>
</evidence>
<dbReference type="GO" id="GO:0005829">
    <property type="term" value="C:cytosol"/>
    <property type="evidence" value="ECO:0007669"/>
    <property type="project" value="TreeGrafter"/>
</dbReference>
<feature type="domain" description="FAD-binding FR-type" evidence="13">
    <location>
        <begin position="429"/>
        <end position="693"/>
    </location>
</feature>
<dbReference type="GO" id="GO:0050660">
    <property type="term" value="F:flavin adenine dinucleotide binding"/>
    <property type="evidence" value="ECO:0007669"/>
    <property type="project" value="UniProtKB-UniRule"/>
</dbReference>
<keyword evidence="14" id="KW-1185">Reference proteome</keyword>
<dbReference type="Gene3D" id="3.40.50.360">
    <property type="match status" value="1"/>
</dbReference>
<keyword evidence="6 9" id="KW-0274">FAD</keyword>
<dbReference type="GO" id="GO:0010181">
    <property type="term" value="F:FMN binding"/>
    <property type="evidence" value="ECO:0007669"/>
    <property type="project" value="UniProtKB-UniRule"/>
</dbReference>
<evidence type="ECO:0000256" key="2">
    <source>
        <dbReference type="ARBA" id="ARBA00001974"/>
    </source>
</evidence>
<comment type="similarity">
    <text evidence="9">Belongs to the NADPH-dependent diflavin oxidoreductase NDOR1 family.</text>
</comment>
<dbReference type="Gene3D" id="2.40.30.10">
    <property type="entry name" value="Translation factors"/>
    <property type="match status" value="1"/>
</dbReference>
<name>A0A6J3M338_9PEZI</name>
<gene>
    <name evidence="9" type="primary">TAH18</name>
    <name evidence="15" type="ORF">K489DRAFT_371278</name>
</gene>
<comment type="similarity">
    <text evidence="9">In the C-terminal section; belongs to the flavoprotein pyridine nucleotide cytochrome reductase family.</text>
</comment>
<feature type="binding site" evidence="9">
    <location>
        <position position="353"/>
    </location>
    <ligand>
        <name>FMN</name>
        <dbReference type="ChEBI" id="CHEBI:58210"/>
    </ligand>
</feature>
<keyword evidence="11" id="KW-0812">Transmembrane</keyword>
<dbReference type="PROSITE" id="PS50902">
    <property type="entry name" value="FLAVODOXIN_LIKE"/>
    <property type="match status" value="1"/>
</dbReference>
<dbReference type="InterPro" id="IPR008254">
    <property type="entry name" value="Flavodoxin/NO_synth"/>
</dbReference>
<keyword evidence="3 9" id="KW-0963">Cytoplasm</keyword>
<reference evidence="15" key="1">
    <citation type="submission" date="2020-01" db="EMBL/GenBank/DDBJ databases">
        <authorList>
            <consortium name="DOE Joint Genome Institute"/>
            <person name="Haridas S."/>
            <person name="Albert R."/>
            <person name="Binder M."/>
            <person name="Bloem J."/>
            <person name="Labutti K."/>
            <person name="Salamov A."/>
            <person name="Andreopoulos B."/>
            <person name="Baker S.E."/>
            <person name="Barry K."/>
            <person name="Bills G."/>
            <person name="Bluhm B.H."/>
            <person name="Cannon C."/>
            <person name="Castanera R."/>
            <person name="Culley D.E."/>
            <person name="Daum C."/>
            <person name="Ezra D."/>
            <person name="Gonzalez J.B."/>
            <person name="Henrissat B."/>
            <person name="Kuo A."/>
            <person name="Liang C."/>
            <person name="Lipzen A."/>
            <person name="Lutzoni F."/>
            <person name="Magnuson J."/>
            <person name="Mondo S."/>
            <person name="Nolan M."/>
            <person name="Ohm R."/>
            <person name="Pangilinan J."/>
            <person name="Park H.-J."/>
            <person name="Ramirez L."/>
            <person name="Alfaro M."/>
            <person name="Sun H."/>
            <person name="Tritt A."/>
            <person name="Yoshinaga Y."/>
            <person name="Zwiers L.-H."/>
            <person name="Turgeon B.G."/>
            <person name="Goodwin S.B."/>
            <person name="Spatafora J.W."/>
            <person name="Crous P.W."/>
            <person name="Grigoriev I.V."/>
        </authorList>
    </citation>
    <scope>NUCLEOTIDE SEQUENCE</scope>
    <source>
        <strain evidence="15">CBS 342.82</strain>
    </source>
</reference>
<evidence type="ECO:0000256" key="3">
    <source>
        <dbReference type="ARBA" id="ARBA00022490"/>
    </source>
</evidence>
<dbReference type="EC" id="1.18.1.-" evidence="9"/>
<dbReference type="InterPro" id="IPR023173">
    <property type="entry name" value="NADPH_Cyt_P450_Rdtase_alpha"/>
</dbReference>
<dbReference type="GO" id="GO:0005739">
    <property type="term" value="C:mitochondrion"/>
    <property type="evidence" value="ECO:0007669"/>
    <property type="project" value="UniProtKB-SubCell"/>
</dbReference>
<comment type="cofactor">
    <cofactor evidence="2 9">
        <name>FAD</name>
        <dbReference type="ChEBI" id="CHEBI:57692"/>
    </cofactor>
</comment>
<comment type="similarity">
    <text evidence="9">In the N-terminal section; belongs to the flavodoxin family.</text>
</comment>
<dbReference type="InterPro" id="IPR039261">
    <property type="entry name" value="FNR_nucleotide-bd"/>
</dbReference>
<keyword evidence="8 9" id="KW-0560">Oxidoreductase</keyword>
<feature type="binding site" evidence="9">
    <location>
        <begin position="233"/>
        <end position="238"/>
    </location>
    <ligand>
        <name>FMN</name>
        <dbReference type="ChEBI" id="CHEBI:58210"/>
    </ligand>
</feature>
<evidence type="ECO:0000313" key="15">
    <source>
        <dbReference type="RefSeq" id="XP_033459477.1"/>
    </source>
</evidence>
<dbReference type="InterPro" id="IPR001709">
    <property type="entry name" value="Flavoprot_Pyr_Nucl_cyt_Rdtase"/>
</dbReference>
<evidence type="ECO:0000256" key="6">
    <source>
        <dbReference type="ARBA" id="ARBA00022827"/>
    </source>
</evidence>
<dbReference type="InterPro" id="IPR017938">
    <property type="entry name" value="Riboflavin_synthase-like_b-brl"/>
</dbReference>
<reference evidence="15" key="2">
    <citation type="submission" date="2020-04" db="EMBL/GenBank/DDBJ databases">
        <authorList>
            <consortium name="NCBI Genome Project"/>
        </authorList>
    </citation>
    <scope>NUCLEOTIDE SEQUENCE</scope>
    <source>
        <strain evidence="15">CBS 342.82</strain>
    </source>
</reference>
<feature type="binding site" evidence="9">
    <location>
        <begin position="280"/>
        <end position="283"/>
    </location>
    <ligand>
        <name>FMN</name>
        <dbReference type="ChEBI" id="CHEBI:58210"/>
    </ligand>
</feature>
<evidence type="ECO:0000313" key="14">
    <source>
        <dbReference type="Proteomes" id="UP000504637"/>
    </source>
</evidence>
<evidence type="ECO:0000259" key="12">
    <source>
        <dbReference type="PROSITE" id="PS50902"/>
    </source>
</evidence>
<dbReference type="PANTHER" id="PTHR19384:SF10">
    <property type="entry name" value="NADPH-DEPENDENT DIFLAVIN OXIDOREDUCTASE 1"/>
    <property type="match status" value="1"/>
</dbReference>
<evidence type="ECO:0000256" key="10">
    <source>
        <dbReference type="SAM" id="MobiDB-lite"/>
    </source>
</evidence>
<accession>A0A6J3M338</accession>
<dbReference type="AlphaFoldDB" id="A0A6J3M338"/>
<reference evidence="15" key="3">
    <citation type="submission" date="2025-08" db="UniProtKB">
        <authorList>
            <consortium name="RefSeq"/>
        </authorList>
    </citation>
    <scope>IDENTIFICATION</scope>
    <source>
        <strain evidence="15">CBS 342.82</strain>
    </source>
</reference>
<dbReference type="InterPro" id="IPR001433">
    <property type="entry name" value="OxRdtase_FAD/NAD-bd"/>
</dbReference>
<comment type="catalytic activity">
    <reaction evidence="9">
        <text>2 oxidized [2Fe-2S]-[protein] + NADPH = 2 reduced [2Fe-2S]-[protein] + NADP(+) + H(+)</text>
        <dbReference type="Rhea" id="RHEA:67716"/>
        <dbReference type="Rhea" id="RHEA-COMP:17327"/>
        <dbReference type="Rhea" id="RHEA-COMP:17328"/>
        <dbReference type="ChEBI" id="CHEBI:15378"/>
        <dbReference type="ChEBI" id="CHEBI:33737"/>
        <dbReference type="ChEBI" id="CHEBI:33738"/>
        <dbReference type="ChEBI" id="CHEBI:57783"/>
        <dbReference type="ChEBI" id="CHEBI:58349"/>
    </reaction>
</comment>
<feature type="domain" description="Flavodoxin-like" evidence="12">
    <location>
        <begin position="227"/>
        <end position="371"/>
    </location>
</feature>
<dbReference type="GO" id="GO:0016651">
    <property type="term" value="F:oxidoreductase activity, acting on NAD(P)H"/>
    <property type="evidence" value="ECO:0007669"/>
    <property type="project" value="UniProtKB-UniRule"/>
</dbReference>
<comment type="caution">
    <text evidence="9">Lacks conserved residue(s) required for the propagation of feature annotation.</text>
</comment>
<protein>
    <recommendedName>
        <fullName evidence="9">NADPH-dependent diflavin oxidoreductase 1</fullName>
        <ecNumber evidence="9">1.18.1.-</ecNumber>
    </recommendedName>
    <alternativeName>
        <fullName evidence="9">NADPH-dependent FMN and FAD-containing oxidoreductase</fullName>
    </alternativeName>
</protein>
<comment type="function">
    <text evidence="9">NADPH-dependent reductase which is a central component of the cytosolic iron-sulfur (Fe-S) protein assembly (CIA) machinery. Transfers electrons from NADPH via its FAD and FMN prosthetic groups to the [2Fe-2S] cluster of DRE2, another key component of the CIA machinery. In turn, this reduced cluster provides electrons for assembly of cytosolic iron-sulfur cluster proteins. Positively controls H(2)O(2)-induced cell death.</text>
</comment>
<feature type="binding site" evidence="9">
    <location>
        <position position="889"/>
    </location>
    <ligand>
        <name>FAD</name>
        <dbReference type="ChEBI" id="CHEBI:57692"/>
    </ligand>
</feature>
<evidence type="ECO:0000256" key="5">
    <source>
        <dbReference type="ARBA" id="ARBA00022643"/>
    </source>
</evidence>
<feature type="binding site" evidence="9">
    <location>
        <position position="707"/>
    </location>
    <ligand>
        <name>NADP(+)</name>
        <dbReference type="ChEBI" id="CHEBI:58349"/>
    </ligand>
</feature>
<dbReference type="InterPro" id="IPR001094">
    <property type="entry name" value="Flavdoxin-like"/>
</dbReference>
<dbReference type="Proteomes" id="UP000504637">
    <property type="component" value="Unplaced"/>
</dbReference>
<dbReference type="Gene3D" id="1.20.990.10">
    <property type="entry name" value="NADPH-cytochrome p450 Reductase, Chain A, domain 3"/>
    <property type="match status" value="1"/>
</dbReference>
<evidence type="ECO:0000256" key="1">
    <source>
        <dbReference type="ARBA" id="ARBA00001917"/>
    </source>
</evidence>